<feature type="transmembrane region" description="Helical" evidence="2">
    <location>
        <begin position="332"/>
        <end position="350"/>
    </location>
</feature>
<evidence type="ECO:0000256" key="2">
    <source>
        <dbReference type="SAM" id="Phobius"/>
    </source>
</evidence>
<dbReference type="RefSeq" id="WP_207128429.1">
    <property type="nucleotide sequence ID" value="NZ_BOPO01000127.1"/>
</dbReference>
<comment type="caution">
    <text evidence="3">The sequence shown here is derived from an EMBL/GenBank/DDBJ whole genome shotgun (WGS) entry which is preliminary data.</text>
</comment>
<keyword evidence="2" id="KW-1133">Transmembrane helix</keyword>
<feature type="compositionally biased region" description="Gly residues" evidence="1">
    <location>
        <begin position="55"/>
        <end position="68"/>
    </location>
</feature>
<gene>
    <name evidence="3" type="ORF">NUM_61030</name>
</gene>
<feature type="region of interest" description="Disordered" evidence="1">
    <location>
        <begin position="1"/>
        <end position="96"/>
    </location>
</feature>
<protein>
    <submittedName>
        <fullName evidence="3">Membrane protein</fullName>
    </submittedName>
</protein>
<keyword evidence="2" id="KW-0812">Transmembrane</keyword>
<dbReference type="EMBL" id="BOPO01000127">
    <property type="protein sequence ID" value="GIL30849.1"/>
    <property type="molecule type" value="Genomic_DNA"/>
</dbReference>
<feature type="transmembrane region" description="Helical" evidence="2">
    <location>
        <begin position="103"/>
        <end position="124"/>
    </location>
</feature>
<feature type="transmembrane region" description="Helical" evidence="2">
    <location>
        <begin position="304"/>
        <end position="325"/>
    </location>
</feature>
<evidence type="ECO:0000256" key="1">
    <source>
        <dbReference type="SAM" id="MobiDB-lite"/>
    </source>
</evidence>
<proteinExistence type="predicted"/>
<feature type="compositionally biased region" description="Low complexity" evidence="1">
    <location>
        <begin position="45"/>
        <end position="54"/>
    </location>
</feature>
<sequence>MNEHDGTNDDAAPRPGGEPPATGPADGAVPAVGGDATPGTGGDATPGSSGEATPGTGGDATPGSGGEATPGSSDEATPGTGGATKHRDRAAVRDWKDAVTPRSALLCVGVFLLMLAFALSYMGALHNPKPHRIDLAVAAPSQAAGPLLKQLNGLPGEPVEARTVADAATARRQVTTRDADGALLVTPAPTGGGTARLVVASAAGPSMSQALERVMKAVAPRAGLRLSVVDVKPLPSDDFEELSSFYLVVAWSVGGYLVASMLGVSAGTRPANLRRAFIRLLAMAVYSIAAGVGGAIVVGPVLHALPASVGQLWWIGALLVFSAAAFTMAMQVLAGVIGIGIAIAVFVVLGNPSSGGVFPWPMLPTFWRAIGPWIGTGAATQTVRNVSYFGSHHITTHLLVICGYLVFGVLVALLVPGLKARRPRRVGSPAHLAAEA</sequence>
<feature type="transmembrane region" description="Helical" evidence="2">
    <location>
        <begin position="394"/>
        <end position="415"/>
    </location>
</feature>
<dbReference type="Proteomes" id="UP000614996">
    <property type="component" value="Unassembled WGS sequence"/>
</dbReference>
<name>A0A8J4ERH0_9ACTN</name>
<feature type="compositionally biased region" description="Low complexity" evidence="1">
    <location>
        <begin position="23"/>
        <end position="38"/>
    </location>
</feature>
<keyword evidence="2" id="KW-0472">Membrane</keyword>
<feature type="transmembrane region" description="Helical" evidence="2">
    <location>
        <begin position="276"/>
        <end position="298"/>
    </location>
</feature>
<feature type="transmembrane region" description="Helical" evidence="2">
    <location>
        <begin position="244"/>
        <end position="264"/>
    </location>
</feature>
<keyword evidence="4" id="KW-1185">Reference proteome</keyword>
<evidence type="ECO:0000313" key="3">
    <source>
        <dbReference type="EMBL" id="GIL30849.1"/>
    </source>
</evidence>
<evidence type="ECO:0000313" key="4">
    <source>
        <dbReference type="Proteomes" id="UP000614996"/>
    </source>
</evidence>
<organism evidence="3 4">
    <name type="scientific">Actinocatenispora comari</name>
    <dbReference type="NCBI Taxonomy" id="2807577"/>
    <lineage>
        <taxon>Bacteria</taxon>
        <taxon>Bacillati</taxon>
        <taxon>Actinomycetota</taxon>
        <taxon>Actinomycetes</taxon>
        <taxon>Micromonosporales</taxon>
        <taxon>Micromonosporaceae</taxon>
        <taxon>Actinocatenispora</taxon>
    </lineage>
</organism>
<accession>A0A8J4ERH0</accession>
<reference evidence="4" key="1">
    <citation type="journal article" date="2021" name="Int. J. Syst. Evol. Microbiol.">
        <title>Actinocatenispora comari sp. nov., an endophytic actinomycete isolated from aerial parts of Comarum salesowianum.</title>
        <authorList>
            <person name="Oyunbileg N."/>
            <person name="Iizaka Y."/>
            <person name="Hamada M."/>
            <person name="Davaapurev B.O."/>
            <person name="Fukumoto A."/>
            <person name="Tsetseg B."/>
            <person name="Kato F."/>
            <person name="Tamura T."/>
            <person name="Batkhuu J."/>
            <person name="Anzai Y."/>
        </authorList>
    </citation>
    <scope>NUCLEOTIDE SEQUENCE [LARGE SCALE GENOMIC DNA]</scope>
    <source>
        <strain evidence="4">NUM-2625</strain>
    </source>
</reference>
<dbReference type="AlphaFoldDB" id="A0A8J4ERH0"/>